<feature type="compositionally biased region" description="Low complexity" evidence="11">
    <location>
        <begin position="1164"/>
        <end position="1175"/>
    </location>
</feature>
<dbReference type="Proteomes" id="UP000006039">
    <property type="component" value="Unassembled WGS sequence"/>
</dbReference>
<feature type="region of interest" description="Disordered" evidence="11">
    <location>
        <begin position="574"/>
        <end position="605"/>
    </location>
</feature>
<comment type="similarity">
    <text evidence="1">Belongs to the protein kinase superfamily. CAMK Ser/Thr protein kinase family. CHEK2 subfamily.</text>
</comment>
<dbReference type="InterPro" id="IPR030616">
    <property type="entry name" value="Aur-like"/>
</dbReference>
<dbReference type="InterPro" id="IPR000253">
    <property type="entry name" value="FHA_dom"/>
</dbReference>
<evidence type="ECO:0000313" key="15">
    <source>
        <dbReference type="EnsemblFungi" id="EJT81924"/>
    </source>
</evidence>
<feature type="region of interest" description="Disordered" evidence="11">
    <location>
        <begin position="671"/>
        <end position="693"/>
    </location>
</feature>
<evidence type="ECO:0000256" key="11">
    <source>
        <dbReference type="SAM" id="MobiDB-lite"/>
    </source>
</evidence>
<feature type="region of interest" description="Disordered" evidence="11">
    <location>
        <begin position="1"/>
        <end position="23"/>
    </location>
</feature>
<dbReference type="GO" id="GO:0004674">
    <property type="term" value="F:protein serine/threonine kinase activity"/>
    <property type="evidence" value="ECO:0007669"/>
    <property type="project" value="UniProtKB-KW"/>
</dbReference>
<gene>
    <name evidence="15" type="primary">20342356</name>
    <name evidence="14" type="ORF">GGTG_01898</name>
</gene>
<feature type="cross-link" description="Glycyl lysine isopeptide (Lys-Gly) (interchain with G-Cter in SUMO2)" evidence="9">
    <location>
        <position position="411"/>
    </location>
</feature>
<evidence type="ECO:0000259" key="13">
    <source>
        <dbReference type="PROSITE" id="PS50011"/>
    </source>
</evidence>
<keyword evidence="2 14" id="KW-0723">Serine/threonine-protein kinase</keyword>
<feature type="region of interest" description="Disordered" evidence="11">
    <location>
        <begin position="732"/>
        <end position="769"/>
    </location>
</feature>
<evidence type="ECO:0000256" key="5">
    <source>
        <dbReference type="ARBA" id="ARBA00022777"/>
    </source>
</evidence>
<feature type="binding site" evidence="8 10">
    <location>
        <position position="313"/>
    </location>
    <ligand>
        <name>ATP</name>
        <dbReference type="ChEBI" id="CHEBI:30616"/>
    </ligand>
</feature>
<keyword evidence="16" id="KW-1185">Reference proteome</keyword>
<sequence length="1216" mass="135207">MDDESQATQDVVDPRRLGQQNSGFSDDEIADIICILYPTSENARRAVAALERDNSAHLISQPTDGGANVKYFLNDDPTRFSLATPVSAQHAIVLKLSVDTKDPMQGFTFGRHAARCDICFATDPLKRLSNIHFRIYINEYGVLMLEDTSTNGTVVDECLLRKAKAKTDRHETKRTLSNGSEIKILLHDHSNDIAFLVQVPKREGRHEEAFRQNLYQYRQRIQALDDDRTQTIVPGNNGPPNLFPRNFEAPNQPQQRISPSNNETTQIAVAEERLSREWNGSDQYNRIGQIGKGAFATVYKVTSKYDGKPYAAKELDKRRFIKNGVLDQKVENEMKIMRRVTHPNIVRYVDHFEWDNRLLIIVMEYIPLGDLSGYVQKYGPLPETLGIEVTKQLAGALGYLHQNNITHRDVKPDNILIQARDPLNVKLTDFGLSKMIDNEQTFLRTFCGTLLYCAPEVYSEFADYDEFGQRRPRRHPRPNPKAQRYDHAVDLWSLGGVLHYALTGKPPFPVQSGTSYAELLHTIMTEDLNLDPLMAVGLSEAGIDCLGWMLHRWPEERATVEEVLDHIWLHAEDESPAAQDQSSEELGKRASQLSLEDPNEGWIPPSQDDMIDEEDEYMALAGESDGTWSQRETENNTFGRHMQPPRLFGEVNVSAIGSSGVIAEDRLNLPVQASPGESGELEDSFSSNDSAGPRQVALGSQALLGMNEAAHRANLGKTAPLNLSISQAPGALRTPLDNLRGKSLLRSNTDFTSSKRKPPSLDTSDELDGRSALGKASFKRLRSESHIFDTLDSDDCLEDYALVASVPPISRMESGRQMDNPVSKTTFWAANDRKTWHLHYPEMTQLQHDAFLAAAAARDEEFGPGRSPLWDLAMAHFPPASGATDKLNESASNIYMKQPTGRVTSEGDSSLPSEVSSQPRGTAGVVVPVSTPLPDRRLAASLQSAPNSVVENITVLVREAFTSFGRADTNTQVYTPRTEVKVPKFAFKLLLWKSGYDPCRQFRPWDSRDAESYHFYISTKATNGIRVNGQSIPSHEPKIPMGPSRNWVRLQDGDIVVIWGDENQQAKLLFQCAWGGSMRPRSASAASAACLVSEGDAARLDEACSRAERRLPRMLEDERLHLAAARDSARRVRNVEVERHRSRVFEALRTEAVRAMAPLRREGAASAPPASQIPPTQVPATQDADGPAGPPSPHSSNSSVFATPIHPAVKAGWAQH</sequence>
<dbReference type="InterPro" id="IPR008271">
    <property type="entry name" value="Ser/Thr_kinase_AS"/>
</dbReference>
<reference evidence="14" key="3">
    <citation type="submission" date="2010-09" db="EMBL/GenBank/DDBJ databases">
        <title>Annotation of Gaeumannomyces graminis var. tritici R3-111a-1.</title>
        <authorList>
            <consortium name="The Broad Institute Genome Sequencing Platform"/>
            <person name="Ma L.-J."/>
            <person name="Dead R."/>
            <person name="Young S.K."/>
            <person name="Zeng Q."/>
            <person name="Gargeya S."/>
            <person name="Fitzgerald M."/>
            <person name="Haas B."/>
            <person name="Abouelleil A."/>
            <person name="Alvarado L."/>
            <person name="Arachchi H.M."/>
            <person name="Berlin A."/>
            <person name="Brown A."/>
            <person name="Chapman S.B."/>
            <person name="Chen Z."/>
            <person name="Dunbar C."/>
            <person name="Freedman E."/>
            <person name="Gearin G."/>
            <person name="Gellesch M."/>
            <person name="Goldberg J."/>
            <person name="Griggs A."/>
            <person name="Gujja S."/>
            <person name="Heiman D."/>
            <person name="Howarth C."/>
            <person name="Larson L."/>
            <person name="Lui A."/>
            <person name="MacDonald P.J.P."/>
            <person name="Mehta T."/>
            <person name="Montmayeur A."/>
            <person name="Murphy C."/>
            <person name="Neiman D."/>
            <person name="Pearson M."/>
            <person name="Priest M."/>
            <person name="Roberts A."/>
            <person name="Saif S."/>
            <person name="Shea T."/>
            <person name="Shenoy N."/>
            <person name="Sisk P."/>
            <person name="Stolte C."/>
            <person name="Sykes S."/>
            <person name="Yandava C."/>
            <person name="Wortman J."/>
            <person name="Nusbaum C."/>
            <person name="Birren B."/>
        </authorList>
    </citation>
    <scope>NUCLEOTIDE SEQUENCE</scope>
    <source>
        <strain evidence="14">R3-111a-1</strain>
    </source>
</reference>
<keyword evidence="5 14" id="KW-0418">Kinase</keyword>
<dbReference type="Gene3D" id="1.10.510.10">
    <property type="entry name" value="Transferase(Phosphotransferase) domain 1"/>
    <property type="match status" value="1"/>
</dbReference>
<dbReference type="Pfam" id="PF00069">
    <property type="entry name" value="Pkinase"/>
    <property type="match status" value="1"/>
</dbReference>
<keyword evidence="3" id="KW-0808">Transferase</keyword>
<evidence type="ECO:0000256" key="9">
    <source>
        <dbReference type="PIRSR" id="PIRSR630616-3"/>
    </source>
</evidence>
<dbReference type="PROSITE" id="PS00108">
    <property type="entry name" value="PROTEIN_KINASE_ST"/>
    <property type="match status" value="1"/>
</dbReference>
<feature type="binding site" evidence="8">
    <location>
        <position position="429"/>
    </location>
    <ligand>
        <name>ATP</name>
        <dbReference type="ChEBI" id="CHEBI:30616"/>
    </ligand>
</feature>
<name>J3NKV7_GAET3</name>
<feature type="compositionally biased region" description="Polar residues" evidence="11">
    <location>
        <begin position="899"/>
        <end position="920"/>
    </location>
</feature>
<feature type="domain" description="FHA" evidence="12">
    <location>
        <begin position="107"/>
        <end position="160"/>
    </location>
</feature>
<evidence type="ECO:0000313" key="14">
    <source>
        <dbReference type="EMBL" id="EJT81924.1"/>
    </source>
</evidence>
<protein>
    <submittedName>
        <fullName evidence="14">Serine/threonine protein kinase</fullName>
    </submittedName>
</protein>
<dbReference type="AlphaFoldDB" id="J3NKV7"/>
<dbReference type="SUPFAM" id="SSF56112">
    <property type="entry name" value="Protein kinase-like (PK-like)"/>
    <property type="match status" value="1"/>
</dbReference>
<organism evidence="14">
    <name type="scientific">Gaeumannomyces tritici (strain R3-111a-1)</name>
    <name type="common">Wheat and barley take-all root rot fungus</name>
    <name type="synonym">Gaeumannomyces graminis var. tritici</name>
    <dbReference type="NCBI Taxonomy" id="644352"/>
    <lineage>
        <taxon>Eukaryota</taxon>
        <taxon>Fungi</taxon>
        <taxon>Dikarya</taxon>
        <taxon>Ascomycota</taxon>
        <taxon>Pezizomycotina</taxon>
        <taxon>Sordariomycetes</taxon>
        <taxon>Sordariomycetidae</taxon>
        <taxon>Magnaporthales</taxon>
        <taxon>Magnaporthaceae</taxon>
        <taxon>Gaeumannomyces</taxon>
    </lineage>
</organism>
<dbReference type="Gene3D" id="2.60.200.20">
    <property type="match status" value="1"/>
</dbReference>
<keyword evidence="6 8" id="KW-0067">ATP-binding</keyword>
<evidence type="ECO:0000256" key="7">
    <source>
        <dbReference type="PIRSR" id="PIRSR630616-1"/>
    </source>
</evidence>
<evidence type="ECO:0000313" key="16">
    <source>
        <dbReference type="Proteomes" id="UP000006039"/>
    </source>
</evidence>
<feature type="active site" description="Proton acceptor" evidence="7">
    <location>
        <position position="409"/>
    </location>
</feature>
<proteinExistence type="inferred from homology"/>
<evidence type="ECO:0000256" key="3">
    <source>
        <dbReference type="ARBA" id="ARBA00022679"/>
    </source>
</evidence>
<feature type="region of interest" description="Disordered" evidence="11">
    <location>
        <begin position="899"/>
        <end position="924"/>
    </location>
</feature>
<dbReference type="GO" id="GO:0051094">
    <property type="term" value="P:positive regulation of developmental process"/>
    <property type="evidence" value="ECO:0007669"/>
    <property type="project" value="UniProtKB-ARBA"/>
</dbReference>
<reference evidence="15" key="4">
    <citation type="journal article" date="2015" name="G3 (Bethesda)">
        <title>Genome sequences of three phytopathogenic species of the Magnaporthaceae family of fungi.</title>
        <authorList>
            <person name="Okagaki L.H."/>
            <person name="Nunes C.C."/>
            <person name="Sailsbery J."/>
            <person name="Clay B."/>
            <person name="Brown D."/>
            <person name="John T."/>
            <person name="Oh Y."/>
            <person name="Young N."/>
            <person name="Fitzgerald M."/>
            <person name="Haas B.J."/>
            <person name="Zeng Q."/>
            <person name="Young S."/>
            <person name="Adiconis X."/>
            <person name="Fan L."/>
            <person name="Levin J.Z."/>
            <person name="Mitchell T.K."/>
            <person name="Okubara P.A."/>
            <person name="Farman M.L."/>
            <person name="Kohn L.M."/>
            <person name="Birren B."/>
            <person name="Ma L.-J."/>
            <person name="Dean R.A."/>
        </authorList>
    </citation>
    <scope>NUCLEOTIDE SEQUENCE</scope>
    <source>
        <strain evidence="15">R3-111a-1</strain>
    </source>
</reference>
<accession>J3NKV7</accession>
<reference evidence="15" key="5">
    <citation type="submission" date="2018-04" db="UniProtKB">
        <authorList>
            <consortium name="EnsemblFungi"/>
        </authorList>
    </citation>
    <scope>IDENTIFICATION</scope>
    <source>
        <strain evidence="15">R3-111a-1</strain>
    </source>
</reference>
<dbReference type="STRING" id="644352.J3NKV7"/>
<dbReference type="PANTHER" id="PTHR24350">
    <property type="entry name" value="SERINE/THREONINE-PROTEIN KINASE IAL-RELATED"/>
    <property type="match status" value="1"/>
</dbReference>
<dbReference type="SMART" id="SM00220">
    <property type="entry name" value="S_TKc"/>
    <property type="match status" value="1"/>
</dbReference>
<evidence type="ECO:0000256" key="1">
    <source>
        <dbReference type="ARBA" id="ARBA00005575"/>
    </source>
</evidence>
<dbReference type="RefSeq" id="XP_009217933.1">
    <property type="nucleotide sequence ID" value="XM_009219669.1"/>
</dbReference>
<reference evidence="14" key="2">
    <citation type="submission" date="2010-07" db="EMBL/GenBank/DDBJ databases">
        <authorList>
            <consortium name="The Broad Institute Genome Sequencing Platform"/>
            <consortium name="Broad Institute Genome Sequencing Center for Infectious Disease"/>
            <person name="Ma L.-J."/>
            <person name="Dead R."/>
            <person name="Young S."/>
            <person name="Zeng Q."/>
            <person name="Koehrsen M."/>
            <person name="Alvarado L."/>
            <person name="Berlin A."/>
            <person name="Chapman S.B."/>
            <person name="Chen Z."/>
            <person name="Freedman E."/>
            <person name="Gellesch M."/>
            <person name="Goldberg J."/>
            <person name="Griggs A."/>
            <person name="Gujja S."/>
            <person name="Heilman E.R."/>
            <person name="Heiman D."/>
            <person name="Hepburn T."/>
            <person name="Howarth C."/>
            <person name="Jen D."/>
            <person name="Larson L."/>
            <person name="Mehta T."/>
            <person name="Neiman D."/>
            <person name="Pearson M."/>
            <person name="Roberts A."/>
            <person name="Saif S."/>
            <person name="Shea T."/>
            <person name="Shenoy N."/>
            <person name="Sisk P."/>
            <person name="Stolte C."/>
            <person name="Sykes S."/>
            <person name="Walk T."/>
            <person name="White J."/>
            <person name="Yandava C."/>
            <person name="Haas B."/>
            <person name="Nusbaum C."/>
            <person name="Birren B."/>
        </authorList>
    </citation>
    <scope>NUCLEOTIDE SEQUENCE</scope>
    <source>
        <strain evidence="14">R3-111a-1</strain>
    </source>
</reference>
<dbReference type="InterPro" id="IPR011009">
    <property type="entry name" value="Kinase-like_dom_sf"/>
</dbReference>
<evidence type="ECO:0000256" key="8">
    <source>
        <dbReference type="PIRSR" id="PIRSR630616-2"/>
    </source>
</evidence>
<evidence type="ECO:0000259" key="12">
    <source>
        <dbReference type="PROSITE" id="PS50006"/>
    </source>
</evidence>
<dbReference type="EMBL" id="GL385395">
    <property type="protein sequence ID" value="EJT81924.1"/>
    <property type="molecule type" value="Genomic_DNA"/>
</dbReference>
<keyword evidence="4 8" id="KW-0547">Nucleotide-binding</keyword>
<dbReference type="InterPro" id="IPR017441">
    <property type="entry name" value="Protein_kinase_ATP_BS"/>
</dbReference>
<feature type="region of interest" description="Disordered" evidence="11">
    <location>
        <begin position="1161"/>
        <end position="1216"/>
    </location>
</feature>
<dbReference type="eggNOG" id="KOG0615">
    <property type="taxonomic scope" value="Eukaryota"/>
</dbReference>
<evidence type="ECO:0000256" key="6">
    <source>
        <dbReference type="ARBA" id="ARBA00022840"/>
    </source>
</evidence>
<feature type="domain" description="Protein kinase" evidence="13">
    <location>
        <begin position="284"/>
        <end position="569"/>
    </location>
</feature>
<dbReference type="PROSITE" id="PS50006">
    <property type="entry name" value="FHA_DOMAIN"/>
    <property type="match status" value="1"/>
</dbReference>
<dbReference type="OrthoDB" id="504170at2759"/>
<dbReference type="HOGENOM" id="CLU_003637_0_0_1"/>
<dbReference type="Pfam" id="PF00498">
    <property type="entry name" value="FHA"/>
    <property type="match status" value="1"/>
</dbReference>
<dbReference type="InterPro" id="IPR008984">
    <property type="entry name" value="SMAD_FHA_dom_sf"/>
</dbReference>
<dbReference type="GeneID" id="20342356"/>
<evidence type="ECO:0000256" key="10">
    <source>
        <dbReference type="PROSITE-ProRule" id="PRU10141"/>
    </source>
</evidence>
<evidence type="ECO:0000256" key="2">
    <source>
        <dbReference type="ARBA" id="ARBA00022527"/>
    </source>
</evidence>
<dbReference type="PROSITE" id="PS00107">
    <property type="entry name" value="PROTEIN_KINASE_ATP"/>
    <property type="match status" value="1"/>
</dbReference>
<dbReference type="PROSITE" id="PS50011">
    <property type="entry name" value="PROTEIN_KINASE_DOM"/>
    <property type="match status" value="1"/>
</dbReference>
<dbReference type="SUPFAM" id="SSF49879">
    <property type="entry name" value="SMAD/FHA domain"/>
    <property type="match status" value="1"/>
</dbReference>
<dbReference type="EnsemblFungi" id="EJT81924">
    <property type="protein sequence ID" value="EJT81924"/>
    <property type="gene ID" value="GGTG_01898"/>
</dbReference>
<dbReference type="FunFam" id="3.30.200.20:FF:000470">
    <property type="entry name" value="Serine/threonine-protein kinase RAD53"/>
    <property type="match status" value="1"/>
</dbReference>
<evidence type="ECO:0000256" key="4">
    <source>
        <dbReference type="ARBA" id="ARBA00022741"/>
    </source>
</evidence>
<dbReference type="InterPro" id="IPR000719">
    <property type="entry name" value="Prot_kinase_dom"/>
</dbReference>
<reference evidence="16" key="1">
    <citation type="submission" date="2010-07" db="EMBL/GenBank/DDBJ databases">
        <title>The genome sequence of Gaeumannomyces graminis var. tritici strain R3-111a-1.</title>
        <authorList>
            <consortium name="The Broad Institute Genome Sequencing Platform"/>
            <person name="Ma L.-J."/>
            <person name="Dead R."/>
            <person name="Young S."/>
            <person name="Zeng Q."/>
            <person name="Koehrsen M."/>
            <person name="Alvarado L."/>
            <person name="Berlin A."/>
            <person name="Chapman S.B."/>
            <person name="Chen Z."/>
            <person name="Freedman E."/>
            <person name="Gellesch M."/>
            <person name="Goldberg J."/>
            <person name="Griggs A."/>
            <person name="Gujja S."/>
            <person name="Heilman E.R."/>
            <person name="Heiman D."/>
            <person name="Hepburn T."/>
            <person name="Howarth C."/>
            <person name="Jen D."/>
            <person name="Larson L."/>
            <person name="Mehta T."/>
            <person name="Neiman D."/>
            <person name="Pearson M."/>
            <person name="Roberts A."/>
            <person name="Saif S."/>
            <person name="Shea T."/>
            <person name="Shenoy N."/>
            <person name="Sisk P."/>
            <person name="Stolte C."/>
            <person name="Sykes S."/>
            <person name="Walk T."/>
            <person name="White J."/>
            <person name="Yandava C."/>
            <person name="Haas B."/>
            <person name="Nusbaum C."/>
            <person name="Birren B."/>
        </authorList>
    </citation>
    <scope>NUCLEOTIDE SEQUENCE [LARGE SCALE GENOMIC DNA]</scope>
    <source>
        <strain evidence="16">R3-111a-1</strain>
    </source>
</reference>
<dbReference type="VEuPathDB" id="FungiDB:GGTG_01898"/>
<dbReference type="GO" id="GO:0005524">
    <property type="term" value="F:ATP binding"/>
    <property type="evidence" value="ECO:0007669"/>
    <property type="project" value="UniProtKB-UniRule"/>
</dbReference>